<keyword evidence="2" id="KW-0732">Signal</keyword>
<protein>
    <recommendedName>
        <fullName evidence="5">Tripartite tricarboxylate transporter substrate binding protein</fullName>
    </recommendedName>
</protein>
<feature type="chain" id="PRO_5002301309" description="Tripartite tricarboxylate transporter substrate binding protein" evidence="2">
    <location>
        <begin position="25"/>
        <end position="327"/>
    </location>
</feature>
<keyword evidence="3" id="KW-0614">Plasmid</keyword>
<evidence type="ECO:0008006" key="5">
    <source>
        <dbReference type="Google" id="ProtNLM"/>
    </source>
</evidence>
<gene>
    <name evidence="3" type="ORF">NHU_04422</name>
</gene>
<evidence type="ECO:0000313" key="3">
    <source>
        <dbReference type="EMBL" id="BAQ71535.1"/>
    </source>
</evidence>
<name>A0A0D6B9M8_RHOSU</name>
<dbReference type="SUPFAM" id="SSF53850">
    <property type="entry name" value="Periplasmic binding protein-like II"/>
    <property type="match status" value="1"/>
</dbReference>
<dbReference type="CDD" id="cd07012">
    <property type="entry name" value="PBP2_Bug_TTT"/>
    <property type="match status" value="1"/>
</dbReference>
<evidence type="ECO:0000313" key="4">
    <source>
        <dbReference type="Proteomes" id="UP000064912"/>
    </source>
</evidence>
<dbReference type="PATRIC" id="fig|35806.4.peg.4527"/>
<dbReference type="PIRSF" id="PIRSF017082">
    <property type="entry name" value="YflP"/>
    <property type="match status" value="1"/>
</dbReference>
<dbReference type="InterPro" id="IPR042100">
    <property type="entry name" value="Bug_dom1"/>
</dbReference>
<dbReference type="Gene3D" id="3.40.190.10">
    <property type="entry name" value="Periplasmic binding protein-like II"/>
    <property type="match status" value="1"/>
</dbReference>
<feature type="signal peptide" evidence="2">
    <location>
        <begin position="1"/>
        <end position="24"/>
    </location>
</feature>
<dbReference type="EMBL" id="AP014801">
    <property type="protein sequence ID" value="BAQ71535.1"/>
    <property type="molecule type" value="Genomic_DNA"/>
</dbReference>
<comment type="similarity">
    <text evidence="1">Belongs to the UPF0065 (bug) family.</text>
</comment>
<organism evidence="3 4">
    <name type="scientific">Rhodovulum sulfidophilum</name>
    <name type="common">Rhodobacter sulfidophilus</name>
    <dbReference type="NCBI Taxonomy" id="35806"/>
    <lineage>
        <taxon>Bacteria</taxon>
        <taxon>Pseudomonadati</taxon>
        <taxon>Pseudomonadota</taxon>
        <taxon>Alphaproteobacteria</taxon>
        <taxon>Rhodobacterales</taxon>
        <taxon>Paracoccaceae</taxon>
        <taxon>Rhodovulum</taxon>
    </lineage>
</organism>
<proteinExistence type="inferred from homology"/>
<dbReference type="Pfam" id="PF03401">
    <property type="entry name" value="TctC"/>
    <property type="match status" value="1"/>
</dbReference>
<dbReference type="PANTHER" id="PTHR42928">
    <property type="entry name" value="TRICARBOXYLATE-BINDING PROTEIN"/>
    <property type="match status" value="1"/>
</dbReference>
<dbReference type="KEGG" id="rsu:NHU_04422"/>
<dbReference type="PANTHER" id="PTHR42928:SF5">
    <property type="entry name" value="BLR1237 PROTEIN"/>
    <property type="match status" value="1"/>
</dbReference>
<evidence type="ECO:0000256" key="2">
    <source>
        <dbReference type="SAM" id="SignalP"/>
    </source>
</evidence>
<accession>A0A0D6B9M8</accession>
<dbReference type="InterPro" id="IPR005064">
    <property type="entry name" value="BUG"/>
</dbReference>
<evidence type="ECO:0000256" key="1">
    <source>
        <dbReference type="ARBA" id="ARBA00006987"/>
    </source>
</evidence>
<dbReference type="Proteomes" id="UP000064912">
    <property type="component" value="Plasmid Plasmid1"/>
</dbReference>
<geneLocation type="plasmid" evidence="4">
    <name>Plasmid1 DNA</name>
</geneLocation>
<dbReference type="AlphaFoldDB" id="A0A0D6B9M8"/>
<reference evidence="3 4" key="1">
    <citation type="submission" date="2015-02" db="EMBL/GenBank/DDBJ databases">
        <title>Genome sequene of Rhodovulum sulfidophilum DSM 2351.</title>
        <authorList>
            <person name="Nagao N."/>
        </authorList>
    </citation>
    <scope>NUCLEOTIDE SEQUENCE [LARGE SCALE GENOMIC DNA]</scope>
    <source>
        <strain evidence="3 4">DSM 2351</strain>
        <plasmid evidence="4">Plasmid Plasmid1 DNA</plasmid>
    </source>
</reference>
<dbReference type="eggNOG" id="COG3181">
    <property type="taxonomic scope" value="Bacteria"/>
</dbReference>
<dbReference type="Gene3D" id="3.40.190.150">
    <property type="entry name" value="Bordetella uptake gene, domain 1"/>
    <property type="match status" value="1"/>
</dbReference>
<sequence length="327" mass="34564">MKILTLPRAVLAAAALALPLAAPAAAEFPEKDLTHIMPWSAGGGTDTVMRQFMSFAEKTLGTGINTQNVTGAQSGIGTLRLMKARPDGYTIGSLTWDSVITVPYYELVPGYDTDQLAYLGSVTVHPTALIVRADAPYATLDDFVAAAKFAPGTLKIANVGTGGVWHLPALDFAKEAGIDVQHIPYPKGSGPEREALLSGEVDAMSSSISAAYAAVQAGQARVLAVMSEERDPKFPEVPTFRDSGYDVVWGSFRLVATQARVDADKRAALEAGFAAVFDLPEFQQAAEKSAMGAHWMDAEATAAYVKASQAKAFALIDELVAEGVLQK</sequence>